<dbReference type="RefSeq" id="XP_028883016.1">
    <property type="nucleotide sequence ID" value="XM_029025606.1"/>
</dbReference>
<dbReference type="SUPFAM" id="SSF101601">
    <property type="entry name" value="Smp-1-like"/>
    <property type="match status" value="1"/>
</dbReference>
<dbReference type="Proteomes" id="UP000192257">
    <property type="component" value="Unassembled WGS sequence"/>
</dbReference>
<accession>A0A1X0NXS9</accession>
<protein>
    <submittedName>
        <fullName evidence="3">Calpain-like cysteine peptidase</fullName>
    </submittedName>
</protein>
<dbReference type="InterPro" id="IPR015232">
    <property type="entry name" value="DUF1935"/>
</dbReference>
<dbReference type="EMBL" id="NBCO01000014">
    <property type="protein sequence ID" value="ORC88950.1"/>
    <property type="molecule type" value="Genomic_DNA"/>
</dbReference>
<organism evidence="3 4">
    <name type="scientific">Trypanosoma theileri</name>
    <dbReference type="NCBI Taxonomy" id="67003"/>
    <lineage>
        <taxon>Eukaryota</taxon>
        <taxon>Discoba</taxon>
        <taxon>Euglenozoa</taxon>
        <taxon>Kinetoplastea</taxon>
        <taxon>Metakinetoplastina</taxon>
        <taxon>Trypanosomatida</taxon>
        <taxon>Trypanosomatidae</taxon>
        <taxon>Trypanosoma</taxon>
    </lineage>
</organism>
<dbReference type="PANTHER" id="PTHR47047">
    <property type="entry name" value="PUTATIVE-RELATED-RELATED"/>
    <property type="match status" value="1"/>
</dbReference>
<sequence length="136" mass="15282">MGSGASKNPSSDPTKNNRVGYRNGRPKVLGDEIIGCFSTVDTSGKTIVPPGLLYRIVDRTKREWYFYNDTREYNMIVTGYFGPYNVIKALGKAKMWREMPSGLLIVELTIAPLKTEPFLEGLVTDGFDLRFRAIPI</sequence>
<evidence type="ECO:0000259" key="2">
    <source>
        <dbReference type="Pfam" id="PF09149"/>
    </source>
</evidence>
<dbReference type="VEuPathDB" id="TriTrypDB:TM35_000141610"/>
<dbReference type="GeneID" id="39985386"/>
<dbReference type="Gene3D" id="2.60.40.1180">
    <property type="entry name" value="Golgi alpha-mannosidase II"/>
    <property type="match status" value="1"/>
</dbReference>
<evidence type="ECO:0000256" key="1">
    <source>
        <dbReference type="SAM" id="MobiDB-lite"/>
    </source>
</evidence>
<feature type="region of interest" description="Disordered" evidence="1">
    <location>
        <begin position="1"/>
        <end position="24"/>
    </location>
</feature>
<comment type="caution">
    <text evidence="3">The sequence shown here is derived from an EMBL/GenBank/DDBJ whole genome shotgun (WGS) entry which is preliminary data.</text>
</comment>
<keyword evidence="4" id="KW-1185">Reference proteome</keyword>
<proteinExistence type="predicted"/>
<dbReference type="InterPro" id="IPR013780">
    <property type="entry name" value="Glyco_hydro_b"/>
</dbReference>
<dbReference type="OrthoDB" id="242279at2759"/>
<dbReference type="AlphaFoldDB" id="A0A1X0NXS9"/>
<reference evidence="3 4" key="1">
    <citation type="submission" date="2017-03" db="EMBL/GenBank/DDBJ databases">
        <title>An alternative strategy for trypanosome survival in the mammalian bloodstream revealed through genome and transcriptome analysis of the ubiquitous bovine parasite Trypanosoma (Megatrypanum) theileri.</title>
        <authorList>
            <person name="Kelly S."/>
            <person name="Ivens A."/>
            <person name="Mott A."/>
            <person name="O'Neill E."/>
            <person name="Emms D."/>
            <person name="Macleod O."/>
            <person name="Voorheis P."/>
            <person name="Matthews J."/>
            <person name="Matthews K."/>
            <person name="Carrington M."/>
        </authorList>
    </citation>
    <scope>NUCLEOTIDE SEQUENCE [LARGE SCALE GENOMIC DNA]</scope>
    <source>
        <strain evidence="3">Edinburgh</strain>
    </source>
</reference>
<evidence type="ECO:0000313" key="4">
    <source>
        <dbReference type="Proteomes" id="UP000192257"/>
    </source>
</evidence>
<dbReference type="InterPro" id="IPR036310">
    <property type="entry name" value="Smp-1-like_sf"/>
</dbReference>
<feature type="domain" description="DUF1935" evidence="2">
    <location>
        <begin position="21"/>
        <end position="135"/>
    </location>
</feature>
<feature type="compositionally biased region" description="Polar residues" evidence="1">
    <location>
        <begin position="1"/>
        <end position="17"/>
    </location>
</feature>
<dbReference type="Pfam" id="PF09149">
    <property type="entry name" value="DUF1935"/>
    <property type="match status" value="1"/>
</dbReference>
<name>A0A1X0NXS9_9TRYP</name>
<gene>
    <name evidence="3" type="ORF">TM35_000141610</name>
</gene>
<evidence type="ECO:0000313" key="3">
    <source>
        <dbReference type="EMBL" id="ORC88950.1"/>
    </source>
</evidence>